<dbReference type="EMBL" id="FWXJ01000021">
    <property type="protein sequence ID" value="SMC82414.1"/>
    <property type="molecule type" value="Genomic_DNA"/>
</dbReference>
<dbReference type="InterPro" id="IPR010982">
    <property type="entry name" value="Lambda_DNA-bd_dom_sf"/>
</dbReference>
<proteinExistence type="predicted"/>
<dbReference type="Proteomes" id="UP000192708">
    <property type="component" value="Unassembled WGS sequence"/>
</dbReference>
<dbReference type="STRING" id="1938817.SAMN06296008_12128"/>
<dbReference type="OrthoDB" id="5422231at2"/>
<dbReference type="RefSeq" id="WP_084286012.1">
    <property type="nucleotide sequence ID" value="NZ_FWXJ01000021.1"/>
</dbReference>
<dbReference type="PROSITE" id="PS50943">
    <property type="entry name" value="HTH_CROC1"/>
    <property type="match status" value="1"/>
</dbReference>
<evidence type="ECO:0000313" key="2">
    <source>
        <dbReference type="EMBL" id="SMC82414.1"/>
    </source>
</evidence>
<dbReference type="Pfam" id="PF13560">
    <property type="entry name" value="HTH_31"/>
    <property type="match status" value="1"/>
</dbReference>
<dbReference type="Gene3D" id="1.10.260.40">
    <property type="entry name" value="lambda repressor-like DNA-binding domains"/>
    <property type="match status" value="1"/>
</dbReference>
<reference evidence="2 3" key="1">
    <citation type="submission" date="2017-04" db="EMBL/GenBank/DDBJ databases">
        <authorList>
            <person name="Afonso C.L."/>
            <person name="Miller P.J."/>
            <person name="Scott M.A."/>
            <person name="Spackman E."/>
            <person name="Goraichik I."/>
            <person name="Dimitrov K.M."/>
            <person name="Suarez D.L."/>
            <person name="Swayne D.E."/>
        </authorList>
    </citation>
    <scope>NUCLEOTIDE SEQUENCE [LARGE SCALE GENOMIC DNA]</scope>
    <source>
        <strain evidence="2 3">VK13</strain>
    </source>
</reference>
<accession>A0A1W2CBQ0</accession>
<evidence type="ECO:0000259" key="1">
    <source>
        <dbReference type="PROSITE" id="PS50943"/>
    </source>
</evidence>
<organism evidence="2 3">
    <name type="scientific">Polynucleobacter kasalickyi</name>
    <dbReference type="NCBI Taxonomy" id="1938817"/>
    <lineage>
        <taxon>Bacteria</taxon>
        <taxon>Pseudomonadati</taxon>
        <taxon>Pseudomonadota</taxon>
        <taxon>Betaproteobacteria</taxon>
        <taxon>Burkholderiales</taxon>
        <taxon>Burkholderiaceae</taxon>
        <taxon>Polynucleobacter</taxon>
    </lineage>
</organism>
<protein>
    <submittedName>
        <fullName evidence="2">Helix-turn-helix domain-containing protein</fullName>
    </submittedName>
</protein>
<gene>
    <name evidence="2" type="ORF">SAMN06296008_12128</name>
</gene>
<sequence length="104" mass="11715">MPSKPQPIFPSEQRILNNLGERIKLARLRRGISAEALAERSSISRMTLHRAEKGFPAVAIGTYLRILAALQLQDDLNLLAKDDVLGRRLQDLELSQPRKKKSKS</sequence>
<dbReference type="InterPro" id="IPR001387">
    <property type="entry name" value="Cro/C1-type_HTH"/>
</dbReference>
<dbReference type="SUPFAM" id="SSF47413">
    <property type="entry name" value="lambda repressor-like DNA-binding domains"/>
    <property type="match status" value="1"/>
</dbReference>
<feature type="domain" description="HTH cro/C1-type" evidence="1">
    <location>
        <begin position="23"/>
        <end position="79"/>
    </location>
</feature>
<dbReference type="GO" id="GO:0003677">
    <property type="term" value="F:DNA binding"/>
    <property type="evidence" value="ECO:0007669"/>
    <property type="project" value="InterPro"/>
</dbReference>
<evidence type="ECO:0000313" key="3">
    <source>
        <dbReference type="Proteomes" id="UP000192708"/>
    </source>
</evidence>
<name>A0A1W2CBQ0_9BURK</name>
<keyword evidence="3" id="KW-1185">Reference proteome</keyword>
<dbReference type="SMART" id="SM00530">
    <property type="entry name" value="HTH_XRE"/>
    <property type="match status" value="1"/>
</dbReference>
<dbReference type="AlphaFoldDB" id="A0A1W2CBQ0"/>
<dbReference type="CDD" id="cd00093">
    <property type="entry name" value="HTH_XRE"/>
    <property type="match status" value="1"/>
</dbReference>